<gene>
    <name evidence="1" type="ORF">Afil01_20110</name>
</gene>
<evidence type="ECO:0000313" key="2">
    <source>
        <dbReference type="Proteomes" id="UP001165079"/>
    </source>
</evidence>
<organism evidence="1 2">
    <name type="scientific">Actinorhabdospora filicis</name>
    <dbReference type="NCBI Taxonomy" id="1785913"/>
    <lineage>
        <taxon>Bacteria</taxon>
        <taxon>Bacillati</taxon>
        <taxon>Actinomycetota</taxon>
        <taxon>Actinomycetes</taxon>
        <taxon>Micromonosporales</taxon>
        <taxon>Micromonosporaceae</taxon>
        <taxon>Actinorhabdospora</taxon>
    </lineage>
</organism>
<accession>A0A9W6SHF9</accession>
<keyword evidence="2" id="KW-1185">Reference proteome</keyword>
<name>A0A9W6SHF9_9ACTN</name>
<evidence type="ECO:0000313" key="1">
    <source>
        <dbReference type="EMBL" id="GLZ77204.1"/>
    </source>
</evidence>
<dbReference type="EMBL" id="BSTX01000001">
    <property type="protein sequence ID" value="GLZ77204.1"/>
    <property type="molecule type" value="Genomic_DNA"/>
</dbReference>
<sequence>MEVDVAQMRRAGMKVRTIGMDAQNYLEREKGSLEFGSQGNEGFATMAALKSAVEKLHRQTSRLAADSQETAANVNRAADAHQANEKAQADNFTGNLNALTTLLGP</sequence>
<protein>
    <recommendedName>
        <fullName evidence="3">Excreted virulence factor EspC, type VII ESX diderm</fullName>
    </recommendedName>
</protein>
<reference evidence="1" key="1">
    <citation type="submission" date="2023-03" db="EMBL/GenBank/DDBJ databases">
        <title>Actinorhabdospora filicis NBRC 111898.</title>
        <authorList>
            <person name="Ichikawa N."/>
            <person name="Sato H."/>
            <person name="Tonouchi N."/>
        </authorList>
    </citation>
    <scope>NUCLEOTIDE SEQUENCE</scope>
    <source>
        <strain evidence="1">NBRC 111898</strain>
    </source>
</reference>
<comment type="caution">
    <text evidence="1">The sequence shown here is derived from an EMBL/GenBank/DDBJ whole genome shotgun (WGS) entry which is preliminary data.</text>
</comment>
<dbReference type="AlphaFoldDB" id="A0A9W6SHF9"/>
<dbReference type="Proteomes" id="UP001165079">
    <property type="component" value="Unassembled WGS sequence"/>
</dbReference>
<evidence type="ECO:0008006" key="3">
    <source>
        <dbReference type="Google" id="ProtNLM"/>
    </source>
</evidence>
<proteinExistence type="predicted"/>
<dbReference type="RefSeq" id="WP_285662334.1">
    <property type="nucleotide sequence ID" value="NZ_BSTX01000001.1"/>
</dbReference>